<protein>
    <submittedName>
        <fullName evidence="2">Uncharacterized protein</fullName>
    </submittedName>
</protein>
<gene>
    <name evidence="2" type="ORF">DPMN_152028</name>
</gene>
<feature type="compositionally biased region" description="Low complexity" evidence="1">
    <location>
        <begin position="29"/>
        <end position="38"/>
    </location>
</feature>
<evidence type="ECO:0000256" key="1">
    <source>
        <dbReference type="SAM" id="MobiDB-lite"/>
    </source>
</evidence>
<feature type="region of interest" description="Disordered" evidence="1">
    <location>
        <begin position="21"/>
        <end position="48"/>
    </location>
</feature>
<reference evidence="2" key="2">
    <citation type="submission" date="2020-11" db="EMBL/GenBank/DDBJ databases">
        <authorList>
            <person name="McCartney M.A."/>
            <person name="Auch B."/>
            <person name="Kono T."/>
            <person name="Mallez S."/>
            <person name="Becker A."/>
            <person name="Gohl D.M."/>
            <person name="Silverstein K.A.T."/>
            <person name="Koren S."/>
            <person name="Bechman K.B."/>
            <person name="Herman A."/>
            <person name="Abrahante J.E."/>
            <person name="Garbe J."/>
        </authorList>
    </citation>
    <scope>NUCLEOTIDE SEQUENCE</scope>
    <source>
        <strain evidence="2">Duluth1</strain>
        <tissue evidence="2">Whole animal</tissue>
    </source>
</reference>
<organism evidence="2 3">
    <name type="scientific">Dreissena polymorpha</name>
    <name type="common">Zebra mussel</name>
    <name type="synonym">Mytilus polymorpha</name>
    <dbReference type="NCBI Taxonomy" id="45954"/>
    <lineage>
        <taxon>Eukaryota</taxon>
        <taxon>Metazoa</taxon>
        <taxon>Spiralia</taxon>
        <taxon>Lophotrochozoa</taxon>
        <taxon>Mollusca</taxon>
        <taxon>Bivalvia</taxon>
        <taxon>Autobranchia</taxon>
        <taxon>Heteroconchia</taxon>
        <taxon>Euheterodonta</taxon>
        <taxon>Imparidentia</taxon>
        <taxon>Neoheterodontei</taxon>
        <taxon>Myida</taxon>
        <taxon>Dreissenoidea</taxon>
        <taxon>Dreissenidae</taxon>
        <taxon>Dreissena</taxon>
    </lineage>
</organism>
<feature type="compositionally biased region" description="Gly residues" evidence="1">
    <location>
        <begin position="39"/>
        <end position="48"/>
    </location>
</feature>
<evidence type="ECO:0000313" key="2">
    <source>
        <dbReference type="EMBL" id="KAH3798429.1"/>
    </source>
</evidence>
<name>A0A9D4FG46_DREPO</name>
<keyword evidence="3" id="KW-1185">Reference proteome</keyword>
<sequence length="78" mass="7295">MFSAAGGFVAVGCGFISGTGSGLGGRSGTGRTWSRVSQGGWGGQSGDGSWGGQCGLTLGWTCGLGTGGGASGSWGTDG</sequence>
<evidence type="ECO:0000313" key="3">
    <source>
        <dbReference type="Proteomes" id="UP000828390"/>
    </source>
</evidence>
<dbReference type="EMBL" id="JAIWYP010000007">
    <property type="protein sequence ID" value="KAH3798429.1"/>
    <property type="molecule type" value="Genomic_DNA"/>
</dbReference>
<accession>A0A9D4FG46</accession>
<dbReference type="Proteomes" id="UP000828390">
    <property type="component" value="Unassembled WGS sequence"/>
</dbReference>
<reference evidence="2" key="1">
    <citation type="journal article" date="2019" name="bioRxiv">
        <title>The Genome of the Zebra Mussel, Dreissena polymorpha: A Resource for Invasive Species Research.</title>
        <authorList>
            <person name="McCartney M.A."/>
            <person name="Auch B."/>
            <person name="Kono T."/>
            <person name="Mallez S."/>
            <person name="Zhang Y."/>
            <person name="Obille A."/>
            <person name="Becker A."/>
            <person name="Abrahante J.E."/>
            <person name="Garbe J."/>
            <person name="Badalamenti J.P."/>
            <person name="Herman A."/>
            <person name="Mangelson H."/>
            <person name="Liachko I."/>
            <person name="Sullivan S."/>
            <person name="Sone E.D."/>
            <person name="Koren S."/>
            <person name="Silverstein K.A.T."/>
            <person name="Beckman K.B."/>
            <person name="Gohl D.M."/>
        </authorList>
    </citation>
    <scope>NUCLEOTIDE SEQUENCE</scope>
    <source>
        <strain evidence="2">Duluth1</strain>
        <tissue evidence="2">Whole animal</tissue>
    </source>
</reference>
<dbReference type="AlphaFoldDB" id="A0A9D4FG46"/>
<proteinExistence type="predicted"/>
<comment type="caution">
    <text evidence="2">The sequence shown here is derived from an EMBL/GenBank/DDBJ whole genome shotgun (WGS) entry which is preliminary data.</text>
</comment>